<evidence type="ECO:0000256" key="9">
    <source>
        <dbReference type="HAMAP-Rule" id="MF_00135"/>
    </source>
</evidence>
<protein>
    <recommendedName>
        <fullName evidence="4 9">N-(5'-phosphoribosyl)anthranilate isomerase</fullName>
        <shortName evidence="9">PRAI</shortName>
        <ecNumber evidence="3 9">5.3.1.24</ecNumber>
    </recommendedName>
</protein>
<evidence type="ECO:0000256" key="3">
    <source>
        <dbReference type="ARBA" id="ARBA00012572"/>
    </source>
</evidence>
<evidence type="ECO:0000256" key="8">
    <source>
        <dbReference type="ARBA" id="ARBA00023235"/>
    </source>
</evidence>
<comment type="pathway">
    <text evidence="2 9">Amino-acid biosynthesis; L-tryptophan biosynthesis; L-tryptophan from chorismate: step 3/5.</text>
</comment>
<keyword evidence="12" id="KW-1185">Reference proteome</keyword>
<dbReference type="PANTHER" id="PTHR42894">
    <property type="entry name" value="N-(5'-PHOSPHORIBOSYL)ANTHRANILATE ISOMERASE"/>
    <property type="match status" value="1"/>
</dbReference>
<dbReference type="CDD" id="cd00405">
    <property type="entry name" value="PRAI"/>
    <property type="match status" value="1"/>
</dbReference>
<dbReference type="EMBL" id="JBHTIC010000005">
    <property type="protein sequence ID" value="MFD0761192.1"/>
    <property type="molecule type" value="Genomic_DNA"/>
</dbReference>
<evidence type="ECO:0000256" key="4">
    <source>
        <dbReference type="ARBA" id="ARBA00022272"/>
    </source>
</evidence>
<evidence type="ECO:0000259" key="10">
    <source>
        <dbReference type="Pfam" id="PF00697"/>
    </source>
</evidence>
<dbReference type="GO" id="GO:0016853">
    <property type="term" value="F:isomerase activity"/>
    <property type="evidence" value="ECO:0007669"/>
    <property type="project" value="UniProtKB-KW"/>
</dbReference>
<dbReference type="InterPro" id="IPR011060">
    <property type="entry name" value="RibuloseP-bd_barrel"/>
</dbReference>
<dbReference type="Pfam" id="PF00697">
    <property type="entry name" value="PRAI"/>
    <property type="match status" value="1"/>
</dbReference>
<keyword evidence="7 9" id="KW-0057">Aromatic amino acid biosynthesis</keyword>
<evidence type="ECO:0000256" key="1">
    <source>
        <dbReference type="ARBA" id="ARBA00001164"/>
    </source>
</evidence>
<dbReference type="InterPro" id="IPR013785">
    <property type="entry name" value="Aldolase_TIM"/>
</dbReference>
<proteinExistence type="inferred from homology"/>
<evidence type="ECO:0000313" key="12">
    <source>
        <dbReference type="Proteomes" id="UP001597032"/>
    </source>
</evidence>
<keyword evidence="5 9" id="KW-0028">Amino-acid biosynthesis</keyword>
<dbReference type="Proteomes" id="UP001597032">
    <property type="component" value="Unassembled WGS sequence"/>
</dbReference>
<comment type="caution">
    <text evidence="11">The sequence shown here is derived from an EMBL/GenBank/DDBJ whole genome shotgun (WGS) entry which is preliminary data.</text>
</comment>
<dbReference type="PANTHER" id="PTHR42894:SF1">
    <property type="entry name" value="N-(5'-PHOSPHORIBOSYL)ANTHRANILATE ISOMERASE"/>
    <property type="match status" value="1"/>
</dbReference>
<keyword evidence="6 9" id="KW-0822">Tryptophan biosynthesis</keyword>
<evidence type="ECO:0000256" key="2">
    <source>
        <dbReference type="ARBA" id="ARBA00004664"/>
    </source>
</evidence>
<evidence type="ECO:0000256" key="5">
    <source>
        <dbReference type="ARBA" id="ARBA00022605"/>
    </source>
</evidence>
<evidence type="ECO:0000256" key="6">
    <source>
        <dbReference type="ARBA" id="ARBA00022822"/>
    </source>
</evidence>
<feature type="domain" description="N-(5'phosphoribosyl) anthranilate isomerase (PRAI)" evidence="10">
    <location>
        <begin position="4"/>
        <end position="199"/>
    </location>
</feature>
<evidence type="ECO:0000313" key="11">
    <source>
        <dbReference type="EMBL" id="MFD0761192.1"/>
    </source>
</evidence>
<gene>
    <name evidence="9" type="primary">trpF</name>
    <name evidence="11" type="ORF">ACFQZW_03780</name>
</gene>
<evidence type="ECO:0000256" key="7">
    <source>
        <dbReference type="ARBA" id="ARBA00023141"/>
    </source>
</evidence>
<comment type="similarity">
    <text evidence="9">Belongs to the TrpF family.</text>
</comment>
<keyword evidence="8 9" id="KW-0413">Isomerase</keyword>
<sequence length="202" mass="23167">MKIKVCGMRDKENIQNLLILEPDFIGFIFYKKSKRFVTKFPEVEIPSTIKKVGVFVNETIDEVLRVAQLCQLDAVQLHGNESPLYCRLLKENNLMVFKAFSVNDAFDFSQTEAYQAICDYFLFDTKGKDYGGNGVKFNWKILKNYKGNTPFLLSGGITKIDANEIKKMNHKLFAGIDINSGFEIKPALKNINDIKEFKENLK</sequence>
<dbReference type="HAMAP" id="MF_00135">
    <property type="entry name" value="PRAI"/>
    <property type="match status" value="1"/>
</dbReference>
<comment type="catalytic activity">
    <reaction evidence="1 9">
        <text>N-(5-phospho-beta-D-ribosyl)anthranilate = 1-(2-carboxyphenylamino)-1-deoxy-D-ribulose 5-phosphate</text>
        <dbReference type="Rhea" id="RHEA:21540"/>
        <dbReference type="ChEBI" id="CHEBI:18277"/>
        <dbReference type="ChEBI" id="CHEBI:58613"/>
        <dbReference type="EC" id="5.3.1.24"/>
    </reaction>
</comment>
<name>A0ABW2Z310_9FLAO</name>
<dbReference type="InterPro" id="IPR044643">
    <property type="entry name" value="TrpF_fam"/>
</dbReference>
<dbReference type="RefSeq" id="WP_298264249.1">
    <property type="nucleotide sequence ID" value="NZ_JBHTIC010000005.1"/>
</dbReference>
<dbReference type="EC" id="5.3.1.24" evidence="3 9"/>
<accession>A0ABW2Z310</accession>
<dbReference type="Gene3D" id="3.20.20.70">
    <property type="entry name" value="Aldolase class I"/>
    <property type="match status" value="1"/>
</dbReference>
<organism evidence="11 12">
    <name type="scientific">Lutibacter aestuarii</name>
    <dbReference type="NCBI Taxonomy" id="861111"/>
    <lineage>
        <taxon>Bacteria</taxon>
        <taxon>Pseudomonadati</taxon>
        <taxon>Bacteroidota</taxon>
        <taxon>Flavobacteriia</taxon>
        <taxon>Flavobacteriales</taxon>
        <taxon>Flavobacteriaceae</taxon>
        <taxon>Lutibacter</taxon>
    </lineage>
</organism>
<reference evidence="12" key="1">
    <citation type="journal article" date="2019" name="Int. J. Syst. Evol. Microbiol.">
        <title>The Global Catalogue of Microorganisms (GCM) 10K type strain sequencing project: providing services to taxonomists for standard genome sequencing and annotation.</title>
        <authorList>
            <consortium name="The Broad Institute Genomics Platform"/>
            <consortium name="The Broad Institute Genome Sequencing Center for Infectious Disease"/>
            <person name="Wu L."/>
            <person name="Ma J."/>
        </authorList>
    </citation>
    <scope>NUCLEOTIDE SEQUENCE [LARGE SCALE GENOMIC DNA]</scope>
    <source>
        <strain evidence="12">CCUG 60022</strain>
    </source>
</reference>
<dbReference type="InterPro" id="IPR001240">
    <property type="entry name" value="PRAI_dom"/>
</dbReference>
<dbReference type="SUPFAM" id="SSF51366">
    <property type="entry name" value="Ribulose-phoshate binding barrel"/>
    <property type="match status" value="1"/>
</dbReference>